<evidence type="ECO:0000256" key="2">
    <source>
        <dbReference type="ARBA" id="ARBA00022553"/>
    </source>
</evidence>
<evidence type="ECO:0000313" key="4">
    <source>
        <dbReference type="EMBL" id="GHO89537.1"/>
    </source>
</evidence>
<evidence type="ECO:0000259" key="3">
    <source>
        <dbReference type="PROSITE" id="PS50075"/>
    </source>
</evidence>
<evidence type="ECO:0000256" key="1">
    <source>
        <dbReference type="ARBA" id="ARBA00022450"/>
    </source>
</evidence>
<dbReference type="Gene3D" id="1.10.1200.10">
    <property type="entry name" value="ACP-like"/>
    <property type="match status" value="1"/>
</dbReference>
<dbReference type="InterPro" id="IPR036736">
    <property type="entry name" value="ACP-like_sf"/>
</dbReference>
<name>A0ABQ3VTD1_9CHLR</name>
<gene>
    <name evidence="4" type="ORF">KSZ_75430</name>
</gene>
<organism evidence="4 5">
    <name type="scientific">Dictyobacter formicarum</name>
    <dbReference type="NCBI Taxonomy" id="2778368"/>
    <lineage>
        <taxon>Bacteria</taxon>
        <taxon>Bacillati</taxon>
        <taxon>Chloroflexota</taxon>
        <taxon>Ktedonobacteria</taxon>
        <taxon>Ktedonobacterales</taxon>
        <taxon>Dictyobacteraceae</taxon>
        <taxon>Dictyobacter</taxon>
    </lineage>
</organism>
<comment type="caution">
    <text evidence="4">The sequence shown here is derived from an EMBL/GenBank/DDBJ whole genome shotgun (WGS) entry which is preliminary data.</text>
</comment>
<feature type="domain" description="Carrier" evidence="3">
    <location>
        <begin position="4"/>
        <end position="78"/>
    </location>
</feature>
<dbReference type="SUPFAM" id="SSF47336">
    <property type="entry name" value="ACP-like"/>
    <property type="match status" value="1"/>
</dbReference>
<protein>
    <recommendedName>
        <fullName evidence="3">Carrier domain-containing protein</fullName>
    </recommendedName>
</protein>
<dbReference type="PROSITE" id="PS50075">
    <property type="entry name" value="CARRIER"/>
    <property type="match status" value="1"/>
</dbReference>
<reference evidence="4 5" key="1">
    <citation type="journal article" date="2021" name="Int. J. Syst. Evol. Microbiol.">
        <title>Reticulibacter mediterranei gen. nov., sp. nov., within the new family Reticulibacteraceae fam. nov., and Ktedonospora formicarum gen. nov., sp. nov., Ktedonobacter robiniae sp. nov., Dictyobacter formicarum sp. nov. and Dictyobacter arantiisoli sp. nov., belonging to the class Ktedonobacteria.</title>
        <authorList>
            <person name="Yabe S."/>
            <person name="Zheng Y."/>
            <person name="Wang C.M."/>
            <person name="Sakai Y."/>
            <person name="Abe K."/>
            <person name="Yokota A."/>
            <person name="Donadio S."/>
            <person name="Cavaletti L."/>
            <person name="Monciardini P."/>
        </authorList>
    </citation>
    <scope>NUCLEOTIDE SEQUENCE [LARGE SCALE GENOMIC DNA]</scope>
    <source>
        <strain evidence="4 5">SOSP1-9</strain>
    </source>
</reference>
<accession>A0ABQ3VTD1</accession>
<evidence type="ECO:0000313" key="5">
    <source>
        <dbReference type="Proteomes" id="UP000635565"/>
    </source>
</evidence>
<dbReference type="EMBL" id="BNJJ01000039">
    <property type="protein sequence ID" value="GHO89537.1"/>
    <property type="molecule type" value="Genomic_DNA"/>
</dbReference>
<dbReference type="PROSITE" id="PS00012">
    <property type="entry name" value="PHOSPHOPANTETHEINE"/>
    <property type="match status" value="1"/>
</dbReference>
<keyword evidence="5" id="KW-1185">Reference proteome</keyword>
<proteinExistence type="predicted"/>
<dbReference type="Proteomes" id="UP000635565">
    <property type="component" value="Unassembled WGS sequence"/>
</dbReference>
<sequence length="78" mass="8408">MTTRCSVQNMIAILHAKVGVPPSTPGIDTASWESLGVESLGLTEVCTSLEHQLGIEIPQEEAFSTHNIQELVTFVNSL</sequence>
<dbReference type="InterPro" id="IPR009081">
    <property type="entry name" value="PP-bd_ACP"/>
</dbReference>
<dbReference type="Pfam" id="PF00550">
    <property type="entry name" value="PP-binding"/>
    <property type="match status" value="1"/>
</dbReference>
<keyword evidence="2" id="KW-0597">Phosphoprotein</keyword>
<dbReference type="RefSeq" id="WP_201367107.1">
    <property type="nucleotide sequence ID" value="NZ_BNJJ01000039.1"/>
</dbReference>
<keyword evidence="1" id="KW-0596">Phosphopantetheine</keyword>
<dbReference type="InterPro" id="IPR006162">
    <property type="entry name" value="Ppantetheine_attach_site"/>
</dbReference>